<evidence type="ECO:0000313" key="1">
    <source>
        <dbReference type="EMBL" id="EFL53243.1"/>
    </source>
</evidence>
<dbReference type="eggNOG" id="COG0727">
    <property type="taxonomic scope" value="Bacteria"/>
</dbReference>
<keyword evidence="2" id="KW-1185">Reference proteome</keyword>
<dbReference type="AlphaFoldDB" id="E1JRP2"/>
<evidence type="ECO:0008006" key="3">
    <source>
        <dbReference type="Google" id="ProtNLM"/>
    </source>
</evidence>
<dbReference type="Proteomes" id="UP000006250">
    <property type="component" value="Unassembled WGS sequence"/>
</dbReference>
<sequence>MLSLSDITRLAEHLGLTPEAMLARFAEHVGGKDRLATGADGYCIFYNEGCSVHPARPDVCRAWPYFRGNIIDAASHAMAAEDCPGINTEVDHAEFARQGMEYLRRHGLARVQGVGAPEALAVMPPQPAEETEHGPCGCDAS</sequence>
<proteinExistence type="predicted"/>
<accession>E1JRP2</accession>
<name>E1JRP2_SOLFR</name>
<gene>
    <name evidence="1" type="ORF">DesfrDRAFT_0291</name>
</gene>
<evidence type="ECO:0000313" key="2">
    <source>
        <dbReference type="Proteomes" id="UP000006250"/>
    </source>
</evidence>
<comment type="caution">
    <text evidence="1">The sequence shown here is derived from an EMBL/GenBank/DDBJ whole genome shotgun (WGS) entry which is preliminary data.</text>
</comment>
<protein>
    <recommendedName>
        <fullName evidence="3">YkgJ family cysteine cluster protein</fullName>
    </recommendedName>
</protein>
<dbReference type="PANTHER" id="PTHR35866:SF1">
    <property type="entry name" value="YKGJ FAMILY CYSTEINE CLUSTER PROTEIN"/>
    <property type="match status" value="1"/>
</dbReference>
<dbReference type="PANTHER" id="PTHR35866">
    <property type="entry name" value="PUTATIVE-RELATED"/>
    <property type="match status" value="1"/>
</dbReference>
<reference evidence="1 2" key="1">
    <citation type="submission" date="2010-08" db="EMBL/GenBank/DDBJ databases">
        <title>The draft genome of Desulfovibrio fructosovorans JJ.</title>
        <authorList>
            <consortium name="US DOE Joint Genome Institute (JGI-PGF)"/>
            <person name="Lucas S."/>
            <person name="Copeland A."/>
            <person name="Lapidus A."/>
            <person name="Cheng J.-F."/>
            <person name="Bruce D."/>
            <person name="Goodwin L."/>
            <person name="Pitluck S."/>
            <person name="Land M.L."/>
            <person name="Hauser L."/>
            <person name="Chang Y.-J."/>
            <person name="Jeffries C."/>
            <person name="Wall J.D."/>
            <person name="Stahl D.A."/>
            <person name="Arkin A.P."/>
            <person name="Dehal P."/>
            <person name="Stolyar S.M."/>
            <person name="Hazen T.C."/>
            <person name="Woyke T.J."/>
        </authorList>
    </citation>
    <scope>NUCLEOTIDE SEQUENCE [LARGE SCALE GENOMIC DNA]</scope>
    <source>
        <strain evidence="1 2">JJ</strain>
    </source>
</reference>
<organism evidence="1 2">
    <name type="scientific">Solidesulfovibrio fructosivorans JJ]</name>
    <dbReference type="NCBI Taxonomy" id="596151"/>
    <lineage>
        <taxon>Bacteria</taxon>
        <taxon>Pseudomonadati</taxon>
        <taxon>Thermodesulfobacteriota</taxon>
        <taxon>Desulfovibrionia</taxon>
        <taxon>Desulfovibrionales</taxon>
        <taxon>Desulfovibrionaceae</taxon>
        <taxon>Solidesulfovibrio</taxon>
    </lineage>
</organism>
<dbReference type="STRING" id="596151.DesfrDRAFT_0291"/>
<dbReference type="EMBL" id="AECZ01000001">
    <property type="protein sequence ID" value="EFL53243.1"/>
    <property type="molecule type" value="Genomic_DNA"/>
</dbReference>